<dbReference type="AlphaFoldDB" id="W0A6H8"/>
<reference evidence="6 7" key="1">
    <citation type="submission" date="2013-07" db="EMBL/GenBank/DDBJ databases">
        <title>Completed genome of Sphingomonas sanxanigenens NX02.</title>
        <authorList>
            <person name="Ma T."/>
            <person name="Huang H."/>
            <person name="Wu M."/>
            <person name="Li X."/>
            <person name="Li G."/>
        </authorList>
    </citation>
    <scope>NUCLEOTIDE SEQUENCE [LARGE SCALE GENOMIC DNA]</scope>
    <source>
        <strain evidence="6 7">NX02</strain>
    </source>
</reference>
<keyword evidence="7" id="KW-1185">Reference proteome</keyword>
<dbReference type="Pfam" id="PF02631">
    <property type="entry name" value="RecX_HTH2"/>
    <property type="match status" value="1"/>
</dbReference>
<dbReference type="HOGENOM" id="CLU_090972_3_0_5"/>
<dbReference type="PANTHER" id="PTHR33602:SF1">
    <property type="entry name" value="REGULATORY PROTEIN RECX FAMILY PROTEIN"/>
    <property type="match status" value="1"/>
</dbReference>
<dbReference type="PATRIC" id="fig|1123269.5.peg.312"/>
<dbReference type="Proteomes" id="UP000018851">
    <property type="component" value="Chromosome"/>
</dbReference>
<dbReference type="InterPro" id="IPR003783">
    <property type="entry name" value="Regulatory_RecX"/>
</dbReference>
<name>W0A6H8_9SPHN</name>
<dbReference type="GO" id="GO:0006282">
    <property type="term" value="P:regulation of DNA repair"/>
    <property type="evidence" value="ECO:0007669"/>
    <property type="project" value="InterPro"/>
</dbReference>
<dbReference type="InterPro" id="IPR053924">
    <property type="entry name" value="RecX_HTH_2nd"/>
</dbReference>
<accession>W0A6H8</accession>
<dbReference type="InterPro" id="IPR036388">
    <property type="entry name" value="WH-like_DNA-bd_sf"/>
</dbReference>
<evidence type="ECO:0000256" key="3">
    <source>
        <dbReference type="ARBA" id="ARBA00018111"/>
    </source>
</evidence>
<sequence length="186" mass="19879">MFPATSKSRRPPLDRAALDRLALAYVARFATTRARLSQYLDRKVEQRGWADDGAPPVAAIVERLAALGYVDDRIFARARANALTRKGYGRRRVAAALAGAGIDADDADAAIRGDRDDVEDGNGDAGDAAMTVALAFARRRRIGPFASAPPDDAARRRAFAALMRAGHDPDVARRVLALAPGDADPD</sequence>
<dbReference type="OrthoDB" id="7432442at2"/>
<dbReference type="eggNOG" id="COG2137">
    <property type="taxonomic scope" value="Bacteria"/>
</dbReference>
<dbReference type="EMBL" id="CP006644">
    <property type="protein sequence ID" value="AHE52072.1"/>
    <property type="molecule type" value="Genomic_DNA"/>
</dbReference>
<keyword evidence="4" id="KW-0963">Cytoplasm</keyword>
<dbReference type="STRING" id="1123269.NX02_01535"/>
<organism evidence="6 7">
    <name type="scientific">Sphingomonas sanxanigenens DSM 19645 = NX02</name>
    <dbReference type="NCBI Taxonomy" id="1123269"/>
    <lineage>
        <taxon>Bacteria</taxon>
        <taxon>Pseudomonadati</taxon>
        <taxon>Pseudomonadota</taxon>
        <taxon>Alphaproteobacteria</taxon>
        <taxon>Sphingomonadales</taxon>
        <taxon>Sphingomonadaceae</taxon>
        <taxon>Sphingomonas</taxon>
    </lineage>
</organism>
<evidence type="ECO:0000256" key="4">
    <source>
        <dbReference type="ARBA" id="ARBA00022490"/>
    </source>
</evidence>
<evidence type="ECO:0000313" key="6">
    <source>
        <dbReference type="EMBL" id="AHE52072.1"/>
    </source>
</evidence>
<comment type="subcellular location">
    <subcellularLocation>
        <location evidence="1">Cytoplasm</location>
    </subcellularLocation>
</comment>
<dbReference type="GO" id="GO:0005737">
    <property type="term" value="C:cytoplasm"/>
    <property type="evidence" value="ECO:0007669"/>
    <property type="project" value="UniProtKB-SubCell"/>
</dbReference>
<feature type="domain" description="RecX second three-helical" evidence="5">
    <location>
        <begin position="71"/>
        <end position="111"/>
    </location>
</feature>
<evidence type="ECO:0000259" key="5">
    <source>
        <dbReference type="Pfam" id="PF02631"/>
    </source>
</evidence>
<protein>
    <recommendedName>
        <fullName evidence="3">Regulatory protein RecX</fullName>
    </recommendedName>
</protein>
<gene>
    <name evidence="6" type="ORF">NX02_01535</name>
</gene>
<evidence type="ECO:0000256" key="2">
    <source>
        <dbReference type="ARBA" id="ARBA00009695"/>
    </source>
</evidence>
<comment type="similarity">
    <text evidence="2">Belongs to the RecX family.</text>
</comment>
<dbReference type="RefSeq" id="WP_039996346.1">
    <property type="nucleotide sequence ID" value="NZ_CP006644.1"/>
</dbReference>
<dbReference type="KEGG" id="ssan:NX02_01535"/>
<evidence type="ECO:0000256" key="1">
    <source>
        <dbReference type="ARBA" id="ARBA00004496"/>
    </source>
</evidence>
<evidence type="ECO:0000313" key="7">
    <source>
        <dbReference type="Proteomes" id="UP000018851"/>
    </source>
</evidence>
<dbReference type="Gene3D" id="1.10.10.10">
    <property type="entry name" value="Winged helix-like DNA-binding domain superfamily/Winged helix DNA-binding domain"/>
    <property type="match status" value="1"/>
</dbReference>
<dbReference type="PANTHER" id="PTHR33602">
    <property type="entry name" value="REGULATORY PROTEIN RECX FAMILY PROTEIN"/>
    <property type="match status" value="1"/>
</dbReference>
<proteinExistence type="inferred from homology"/>